<accession>A0A9N8V5R3</accession>
<protein>
    <submittedName>
        <fullName evidence="1">7483_t:CDS:1</fullName>
    </submittedName>
</protein>
<comment type="caution">
    <text evidence="1">The sequence shown here is derived from an EMBL/GenBank/DDBJ whole genome shotgun (WGS) entry which is preliminary data.</text>
</comment>
<dbReference type="AlphaFoldDB" id="A0A9N8V5R3"/>
<dbReference type="EMBL" id="CAJVPQ010000087">
    <property type="protein sequence ID" value="CAG8444597.1"/>
    <property type="molecule type" value="Genomic_DNA"/>
</dbReference>
<keyword evidence="2" id="KW-1185">Reference proteome</keyword>
<organism evidence="1 2">
    <name type="scientific">Funneliformis caledonium</name>
    <dbReference type="NCBI Taxonomy" id="1117310"/>
    <lineage>
        <taxon>Eukaryota</taxon>
        <taxon>Fungi</taxon>
        <taxon>Fungi incertae sedis</taxon>
        <taxon>Mucoromycota</taxon>
        <taxon>Glomeromycotina</taxon>
        <taxon>Glomeromycetes</taxon>
        <taxon>Glomerales</taxon>
        <taxon>Glomeraceae</taxon>
        <taxon>Funneliformis</taxon>
    </lineage>
</organism>
<reference evidence="1" key="1">
    <citation type="submission" date="2021-06" db="EMBL/GenBank/DDBJ databases">
        <authorList>
            <person name="Kallberg Y."/>
            <person name="Tangrot J."/>
            <person name="Rosling A."/>
        </authorList>
    </citation>
    <scope>NUCLEOTIDE SEQUENCE</scope>
    <source>
        <strain evidence="1">UK204</strain>
    </source>
</reference>
<name>A0A9N8V5R3_9GLOM</name>
<proteinExistence type="predicted"/>
<dbReference type="Proteomes" id="UP000789570">
    <property type="component" value="Unassembled WGS sequence"/>
</dbReference>
<sequence length="103" mass="11988">MSGKVKFVFGLVYFSGNSDMLHRNKFVMKTLSNVHNPIINNGRVLGTRFSRNNQRRTQVQRREQQIRNVPFNNQDTLNRIANLSIQSSNDLLINEFFNGTLFI</sequence>
<evidence type="ECO:0000313" key="2">
    <source>
        <dbReference type="Proteomes" id="UP000789570"/>
    </source>
</evidence>
<gene>
    <name evidence="1" type="ORF">FCALED_LOCUS802</name>
</gene>
<evidence type="ECO:0000313" key="1">
    <source>
        <dbReference type="EMBL" id="CAG8444597.1"/>
    </source>
</evidence>